<dbReference type="InterPro" id="IPR036412">
    <property type="entry name" value="HAD-like_sf"/>
</dbReference>
<dbReference type="PANTHER" id="PTHR43344:SF13">
    <property type="entry name" value="PHOSPHATASE RV3661-RELATED"/>
    <property type="match status" value="1"/>
</dbReference>
<dbReference type="SUPFAM" id="SSF56784">
    <property type="entry name" value="HAD-like"/>
    <property type="match status" value="1"/>
</dbReference>
<dbReference type="InterPro" id="IPR023214">
    <property type="entry name" value="HAD_sf"/>
</dbReference>
<keyword evidence="3" id="KW-0460">Magnesium</keyword>
<proteinExistence type="predicted"/>
<comment type="caution">
    <text evidence="4">The sequence shown here is derived from an EMBL/GenBank/DDBJ whole genome shotgun (WGS) entry which is preliminary data.</text>
</comment>
<organism evidence="4 5">
    <name type="scientific">Leptospira semungkisensis</name>
    <dbReference type="NCBI Taxonomy" id="2484985"/>
    <lineage>
        <taxon>Bacteria</taxon>
        <taxon>Pseudomonadati</taxon>
        <taxon>Spirochaetota</taxon>
        <taxon>Spirochaetia</taxon>
        <taxon>Leptospirales</taxon>
        <taxon>Leptospiraceae</taxon>
        <taxon>Leptospira</taxon>
    </lineage>
</organism>
<keyword evidence="2 4" id="KW-0378">Hydrolase</keyword>
<keyword evidence="5" id="KW-1185">Reference proteome</keyword>
<dbReference type="PANTHER" id="PTHR43344">
    <property type="entry name" value="PHOSPHOSERINE PHOSPHATASE"/>
    <property type="match status" value="1"/>
</dbReference>
<dbReference type="GO" id="GO:0046872">
    <property type="term" value="F:metal ion binding"/>
    <property type="evidence" value="ECO:0007669"/>
    <property type="project" value="UniProtKB-KW"/>
</dbReference>
<evidence type="ECO:0000313" key="4">
    <source>
        <dbReference type="EMBL" id="TGJ99628.1"/>
    </source>
</evidence>
<evidence type="ECO:0000313" key="5">
    <source>
        <dbReference type="Proteomes" id="UP000297453"/>
    </source>
</evidence>
<protein>
    <submittedName>
        <fullName evidence="4">Haloacid dehalogenase-like hydrolase</fullName>
    </submittedName>
</protein>
<accession>A0A4V3JAV0</accession>
<evidence type="ECO:0000256" key="1">
    <source>
        <dbReference type="ARBA" id="ARBA00022723"/>
    </source>
</evidence>
<dbReference type="OrthoDB" id="355730at2"/>
<dbReference type="Pfam" id="PF12710">
    <property type="entry name" value="HAD"/>
    <property type="match status" value="1"/>
</dbReference>
<name>A0A4V3JAV0_9LEPT</name>
<dbReference type="InterPro" id="IPR050582">
    <property type="entry name" value="HAD-like_SerB"/>
</dbReference>
<sequence length="274" mass="31586">MLQSSDWKPEIYSFLEEILGEGKPLVAVFDFDNTLVRGDFGEAVFCDLLLKGLPWIRDISPFFPEPPIAEKMDLLRKTKPSSFMDEVWKYYEAKIEAQGLEAAYRWSTWIFSGRSSEELRETARTVWQAHQKELLKEVVRPYKPLFEFIKELQGLKSELWIATASPKEVIQEVSELWGISRQNVLGMRLIEKNGILSSDLEEPFTYGMGKVNFFRLASGNKSYDLAFGDTENDYPLLQNVSRKGIFFDRGKNKIPPQGTLIQPVDSWETIEIPL</sequence>
<dbReference type="RefSeq" id="WP_135589719.1">
    <property type="nucleotide sequence ID" value="NZ_RQEP01000019.1"/>
</dbReference>
<dbReference type="AlphaFoldDB" id="A0A4V3JAV0"/>
<gene>
    <name evidence="4" type="ORF">EHO59_17465</name>
</gene>
<evidence type="ECO:0000256" key="3">
    <source>
        <dbReference type="ARBA" id="ARBA00022842"/>
    </source>
</evidence>
<dbReference type="EMBL" id="RQEP01000019">
    <property type="protein sequence ID" value="TGJ99628.1"/>
    <property type="molecule type" value="Genomic_DNA"/>
</dbReference>
<keyword evidence="1" id="KW-0479">Metal-binding</keyword>
<dbReference type="Gene3D" id="3.40.50.1000">
    <property type="entry name" value="HAD superfamily/HAD-like"/>
    <property type="match status" value="1"/>
</dbReference>
<reference evidence="4" key="1">
    <citation type="journal article" date="2019" name="PLoS Negl. Trop. Dis.">
        <title>Revisiting the worldwide diversity of Leptospira species in the environment.</title>
        <authorList>
            <person name="Vincent A.T."/>
            <person name="Schiettekatte O."/>
            <person name="Bourhy P."/>
            <person name="Veyrier F.J."/>
            <person name="Picardeau M."/>
        </authorList>
    </citation>
    <scope>NUCLEOTIDE SEQUENCE [LARGE SCALE GENOMIC DNA]</scope>
    <source>
        <strain evidence="4">SSS9</strain>
    </source>
</reference>
<dbReference type="GO" id="GO:0016787">
    <property type="term" value="F:hydrolase activity"/>
    <property type="evidence" value="ECO:0007669"/>
    <property type="project" value="UniProtKB-KW"/>
</dbReference>
<dbReference type="Proteomes" id="UP000297453">
    <property type="component" value="Unassembled WGS sequence"/>
</dbReference>
<evidence type="ECO:0000256" key="2">
    <source>
        <dbReference type="ARBA" id="ARBA00022801"/>
    </source>
</evidence>